<evidence type="ECO:0000313" key="20">
    <source>
        <dbReference type="Proteomes" id="UP000218831"/>
    </source>
</evidence>
<dbReference type="Gene3D" id="3.20.10.10">
    <property type="entry name" value="D-amino Acid Aminotransferase, subunit A, domain 2"/>
    <property type="match status" value="1"/>
</dbReference>
<dbReference type="NCBIfam" id="TIGR01123">
    <property type="entry name" value="ilvE_II"/>
    <property type="match status" value="1"/>
</dbReference>
<proteinExistence type="inferred from homology"/>
<dbReference type="InterPro" id="IPR036038">
    <property type="entry name" value="Aminotransferase-like"/>
</dbReference>
<organism evidence="19 20">
    <name type="scientific">Fodinibius salipaludis</name>
    <dbReference type="NCBI Taxonomy" id="2032627"/>
    <lineage>
        <taxon>Bacteria</taxon>
        <taxon>Pseudomonadati</taxon>
        <taxon>Balneolota</taxon>
        <taxon>Balneolia</taxon>
        <taxon>Balneolales</taxon>
        <taxon>Balneolaceae</taxon>
        <taxon>Fodinibius</taxon>
    </lineage>
</organism>
<evidence type="ECO:0000256" key="6">
    <source>
        <dbReference type="ARBA" id="ARBA00009320"/>
    </source>
</evidence>
<dbReference type="PANTHER" id="PTHR11825">
    <property type="entry name" value="SUBGROUP IIII AMINOTRANSFERASE"/>
    <property type="match status" value="1"/>
</dbReference>
<evidence type="ECO:0000256" key="13">
    <source>
        <dbReference type="ARBA" id="ARBA00048798"/>
    </source>
</evidence>
<dbReference type="InterPro" id="IPR005786">
    <property type="entry name" value="B_amino_transII"/>
</dbReference>
<sequence>MITDTLFDITKASESRIADVDLDAPGFGREFADHMLEMEYRDGQWQQPEIKPFGSIEITPALNALHYAQSVFEGTKAYYVDGSTINLFRVQKNYERMARSCERMCIPTIEKDIFIEGIKELIRLDHQWVPEKEGNTLYIRPFACAFDPIISARVAEQYRFYIITSPVGSYYERPVKLTTTQQYVRAVKGGVGAAKTAGNYAASLYPAQQAKKEGFDQVLWLDAEEHTYVEEVGTMNIFFVIDGVLVTPSLRGTILPGVTRDSIIELAKHWDMPVEERRISIEEVMQAGKDDKLEEVFGAGTAAVVAPVEEVHHDGQSVTFDIDGRGPVGQKFYKAITDIQYGKAEDPFDWIASVKID</sequence>
<dbReference type="InterPro" id="IPR043132">
    <property type="entry name" value="BCAT-like_C"/>
</dbReference>
<comment type="caution">
    <text evidence="19">The sequence shown here is derived from an EMBL/GenBank/DDBJ whole genome shotgun (WGS) entry which is preliminary data.</text>
</comment>
<comment type="pathway">
    <text evidence="5">Amino-acid biosynthesis; L-leucine biosynthesis; L-leucine from 3-methyl-2-oxobutanoate: step 4/4.</text>
</comment>
<comment type="pathway">
    <text evidence="3">Amino-acid biosynthesis; L-isoleucine biosynthesis; L-isoleucine from 2-oxobutanoate: step 4/4.</text>
</comment>
<evidence type="ECO:0000256" key="8">
    <source>
        <dbReference type="ARBA" id="ARBA00022605"/>
    </source>
</evidence>
<keyword evidence="10 17" id="KW-0663">Pyridoxal phosphate</keyword>
<evidence type="ECO:0000256" key="5">
    <source>
        <dbReference type="ARBA" id="ARBA00005072"/>
    </source>
</evidence>
<keyword evidence="11 18" id="KW-0100">Branched-chain amino acid biosynthesis</keyword>
<evidence type="ECO:0000256" key="4">
    <source>
        <dbReference type="ARBA" id="ARBA00004931"/>
    </source>
</evidence>
<evidence type="ECO:0000256" key="18">
    <source>
        <dbReference type="RuleBase" id="RU004517"/>
    </source>
</evidence>
<evidence type="ECO:0000256" key="7">
    <source>
        <dbReference type="ARBA" id="ARBA00022576"/>
    </source>
</evidence>
<dbReference type="InterPro" id="IPR001544">
    <property type="entry name" value="Aminotrans_IV"/>
</dbReference>
<evidence type="ECO:0000313" key="19">
    <source>
        <dbReference type="EMBL" id="PAU93505.1"/>
    </source>
</evidence>
<dbReference type="InterPro" id="IPR043131">
    <property type="entry name" value="BCAT-like_N"/>
</dbReference>
<evidence type="ECO:0000256" key="11">
    <source>
        <dbReference type="ARBA" id="ARBA00023304"/>
    </source>
</evidence>
<dbReference type="OrthoDB" id="9804984at2"/>
<dbReference type="InterPro" id="IPR033939">
    <property type="entry name" value="BCAT_family"/>
</dbReference>
<dbReference type="Gene3D" id="3.30.470.10">
    <property type="match status" value="1"/>
</dbReference>
<dbReference type="GO" id="GO:0052655">
    <property type="term" value="F:L-valine-2-oxoglutarate transaminase activity"/>
    <property type="evidence" value="ECO:0007669"/>
    <property type="project" value="RHEA"/>
</dbReference>
<dbReference type="PANTHER" id="PTHR11825:SF44">
    <property type="entry name" value="BRANCHED-CHAIN-AMINO-ACID AMINOTRANSFERASE"/>
    <property type="match status" value="1"/>
</dbReference>
<dbReference type="UniPathway" id="UPA00049">
    <property type="reaction ID" value="UER00062"/>
</dbReference>
<gene>
    <name evidence="19" type="ORF">CK503_12295</name>
</gene>
<name>A0A2A2G9H4_9BACT</name>
<keyword evidence="20" id="KW-1185">Reference proteome</keyword>
<evidence type="ECO:0000256" key="10">
    <source>
        <dbReference type="ARBA" id="ARBA00022898"/>
    </source>
</evidence>
<evidence type="ECO:0000256" key="14">
    <source>
        <dbReference type="ARBA" id="ARBA00049229"/>
    </source>
</evidence>
<dbReference type="InterPro" id="IPR018300">
    <property type="entry name" value="Aminotrans_IV_CS"/>
</dbReference>
<keyword evidence="8 18" id="KW-0028">Amino-acid biosynthesis</keyword>
<keyword evidence="7 18" id="KW-0032">Aminotransferase</keyword>
<protein>
    <recommendedName>
        <fullName evidence="18">Branched-chain-amino-acid aminotransferase</fullName>
        <ecNumber evidence="18">2.6.1.42</ecNumber>
    </recommendedName>
</protein>
<comment type="cofactor">
    <cofactor evidence="1 17">
        <name>pyridoxal 5'-phosphate</name>
        <dbReference type="ChEBI" id="CHEBI:597326"/>
    </cofactor>
</comment>
<dbReference type="SUPFAM" id="SSF56752">
    <property type="entry name" value="D-aminoacid aminotransferase-like PLP-dependent enzymes"/>
    <property type="match status" value="1"/>
</dbReference>
<dbReference type="CDD" id="cd01557">
    <property type="entry name" value="BCAT_beta_family"/>
    <property type="match status" value="1"/>
</dbReference>
<dbReference type="AlphaFoldDB" id="A0A2A2G9H4"/>
<keyword evidence="9 18" id="KW-0808">Transferase</keyword>
<dbReference type="RefSeq" id="WP_095607116.1">
    <property type="nucleotide sequence ID" value="NZ_NSKE01000008.1"/>
</dbReference>
<reference evidence="19 20" key="1">
    <citation type="submission" date="2017-08" db="EMBL/GenBank/DDBJ databases">
        <title>Aliifodinibius alkalisoli sp. nov., isolated from saline alkaline soil.</title>
        <authorList>
            <person name="Liu D."/>
            <person name="Zhang G."/>
        </authorList>
    </citation>
    <scope>NUCLEOTIDE SEQUENCE [LARGE SCALE GENOMIC DNA]</scope>
    <source>
        <strain evidence="19 20">WN023</strain>
    </source>
</reference>
<dbReference type="Proteomes" id="UP000218831">
    <property type="component" value="Unassembled WGS sequence"/>
</dbReference>
<evidence type="ECO:0000256" key="2">
    <source>
        <dbReference type="ARBA" id="ARBA00003109"/>
    </source>
</evidence>
<dbReference type="UniPathway" id="UPA00047">
    <property type="reaction ID" value="UER00058"/>
</dbReference>
<dbReference type="GO" id="GO:0009098">
    <property type="term" value="P:L-leucine biosynthetic process"/>
    <property type="evidence" value="ECO:0007669"/>
    <property type="project" value="UniProtKB-UniPathway"/>
</dbReference>
<evidence type="ECO:0000256" key="1">
    <source>
        <dbReference type="ARBA" id="ARBA00001933"/>
    </source>
</evidence>
<comment type="function">
    <text evidence="2">Acts on leucine, isoleucine and valine.</text>
</comment>
<dbReference type="PIRSF" id="PIRSF006468">
    <property type="entry name" value="BCAT1"/>
    <property type="match status" value="1"/>
</dbReference>
<dbReference type="GO" id="GO:0052654">
    <property type="term" value="F:L-leucine-2-oxoglutarate transaminase activity"/>
    <property type="evidence" value="ECO:0007669"/>
    <property type="project" value="RHEA"/>
</dbReference>
<evidence type="ECO:0000256" key="15">
    <source>
        <dbReference type="PIRSR" id="PIRSR006468-1"/>
    </source>
</evidence>
<dbReference type="UniPathway" id="UPA00048">
    <property type="reaction ID" value="UER00073"/>
</dbReference>
<dbReference type="EMBL" id="NSKE01000008">
    <property type="protein sequence ID" value="PAU93505.1"/>
    <property type="molecule type" value="Genomic_DNA"/>
</dbReference>
<comment type="catalytic activity">
    <reaction evidence="13 18">
        <text>L-isoleucine + 2-oxoglutarate = (S)-3-methyl-2-oxopentanoate + L-glutamate</text>
        <dbReference type="Rhea" id="RHEA:24801"/>
        <dbReference type="ChEBI" id="CHEBI:16810"/>
        <dbReference type="ChEBI" id="CHEBI:29985"/>
        <dbReference type="ChEBI" id="CHEBI:35146"/>
        <dbReference type="ChEBI" id="CHEBI:58045"/>
        <dbReference type="EC" id="2.6.1.42"/>
    </reaction>
</comment>
<dbReference type="NCBIfam" id="NF009897">
    <property type="entry name" value="PRK13357.1"/>
    <property type="match status" value="1"/>
</dbReference>
<accession>A0A2A2G9H4</accession>
<dbReference type="PROSITE" id="PS00770">
    <property type="entry name" value="AA_TRANSFER_CLASS_4"/>
    <property type="match status" value="1"/>
</dbReference>
<dbReference type="EC" id="2.6.1.42" evidence="18"/>
<evidence type="ECO:0000256" key="17">
    <source>
        <dbReference type="RuleBase" id="RU004516"/>
    </source>
</evidence>
<comment type="similarity">
    <text evidence="6 16">Belongs to the class-IV pyridoxal-phosphate-dependent aminotransferase family.</text>
</comment>
<evidence type="ECO:0000256" key="3">
    <source>
        <dbReference type="ARBA" id="ARBA00004824"/>
    </source>
</evidence>
<comment type="catalytic activity">
    <reaction evidence="14 18">
        <text>L-leucine + 2-oxoglutarate = 4-methyl-2-oxopentanoate + L-glutamate</text>
        <dbReference type="Rhea" id="RHEA:18321"/>
        <dbReference type="ChEBI" id="CHEBI:16810"/>
        <dbReference type="ChEBI" id="CHEBI:17865"/>
        <dbReference type="ChEBI" id="CHEBI:29985"/>
        <dbReference type="ChEBI" id="CHEBI:57427"/>
        <dbReference type="EC" id="2.6.1.42"/>
    </reaction>
</comment>
<evidence type="ECO:0000256" key="16">
    <source>
        <dbReference type="RuleBase" id="RU004106"/>
    </source>
</evidence>
<comment type="pathway">
    <text evidence="4">Amino-acid biosynthesis; L-valine biosynthesis; L-valine from pyruvate: step 4/4.</text>
</comment>
<comment type="catalytic activity">
    <reaction evidence="12 18">
        <text>L-valine + 2-oxoglutarate = 3-methyl-2-oxobutanoate + L-glutamate</text>
        <dbReference type="Rhea" id="RHEA:24813"/>
        <dbReference type="ChEBI" id="CHEBI:11851"/>
        <dbReference type="ChEBI" id="CHEBI:16810"/>
        <dbReference type="ChEBI" id="CHEBI:29985"/>
        <dbReference type="ChEBI" id="CHEBI:57762"/>
        <dbReference type="EC" id="2.6.1.42"/>
    </reaction>
</comment>
<dbReference type="GO" id="GO:0009099">
    <property type="term" value="P:L-valine biosynthetic process"/>
    <property type="evidence" value="ECO:0007669"/>
    <property type="project" value="UniProtKB-UniPathway"/>
</dbReference>
<feature type="modified residue" description="N6-(pyridoxal phosphate)lysine" evidence="15">
    <location>
        <position position="195"/>
    </location>
</feature>
<dbReference type="GO" id="GO:0009097">
    <property type="term" value="P:isoleucine biosynthetic process"/>
    <property type="evidence" value="ECO:0007669"/>
    <property type="project" value="UniProtKB-UniPathway"/>
</dbReference>
<evidence type="ECO:0000256" key="12">
    <source>
        <dbReference type="ARBA" id="ARBA00048212"/>
    </source>
</evidence>
<dbReference type="Pfam" id="PF01063">
    <property type="entry name" value="Aminotran_4"/>
    <property type="match status" value="1"/>
</dbReference>
<dbReference type="GO" id="GO:0052656">
    <property type="term" value="F:L-isoleucine-2-oxoglutarate transaminase activity"/>
    <property type="evidence" value="ECO:0007669"/>
    <property type="project" value="RHEA"/>
</dbReference>
<evidence type="ECO:0000256" key="9">
    <source>
        <dbReference type="ARBA" id="ARBA00022679"/>
    </source>
</evidence>